<dbReference type="AlphaFoldDB" id="A5BDC6"/>
<dbReference type="GO" id="GO:0008270">
    <property type="term" value="F:zinc ion binding"/>
    <property type="evidence" value="ECO:0007669"/>
    <property type="project" value="InterPro"/>
</dbReference>
<reference evidence="1" key="1">
    <citation type="journal article" date="2007" name="PLoS ONE">
        <title>The first genome sequence of an elite grapevine cultivar (Pinot noir Vitis vinifera L.): coping with a highly heterozygous genome.</title>
        <authorList>
            <person name="Velasco R."/>
            <person name="Zharkikh A."/>
            <person name="Troggio M."/>
            <person name="Cartwright D.A."/>
            <person name="Cestaro A."/>
            <person name="Pruss D."/>
            <person name="Pindo M."/>
            <person name="FitzGerald L.M."/>
            <person name="Vezzulli S."/>
            <person name="Reid J."/>
            <person name="Malacarne G."/>
            <person name="Iliev D."/>
            <person name="Coppola G."/>
            <person name="Wardell B."/>
            <person name="Micheletti D."/>
            <person name="Macalma T."/>
            <person name="Facci M."/>
            <person name="Mitchell J.T."/>
            <person name="Perazzolli M."/>
            <person name="Eldredge G."/>
            <person name="Gatto P."/>
            <person name="Oyzerski R."/>
            <person name="Moretto M."/>
            <person name="Gutin N."/>
            <person name="Stefanini M."/>
            <person name="Chen Y."/>
            <person name="Segala C."/>
            <person name="Davenport C."/>
            <person name="Dematte L."/>
            <person name="Mraz A."/>
            <person name="Battilana J."/>
            <person name="Stormo K."/>
            <person name="Costa F."/>
            <person name="Tao Q."/>
            <person name="Si-Ammour A."/>
            <person name="Harkins T."/>
            <person name="Lackey A."/>
            <person name="Perbost C."/>
            <person name="Taillon B."/>
            <person name="Stella A."/>
            <person name="Solovyev V."/>
            <person name="Fawcett J.A."/>
            <person name="Sterck L."/>
            <person name="Vandepoele K."/>
            <person name="Grando S.M."/>
            <person name="Toppo S."/>
            <person name="Moser C."/>
            <person name="Lanchbury J."/>
            <person name="Bogden R."/>
            <person name="Skolnick M."/>
            <person name="Sgaramella V."/>
            <person name="Bhatnagar S.K."/>
            <person name="Fontana P."/>
            <person name="Gutin A."/>
            <person name="Van de Peer Y."/>
            <person name="Salamini F."/>
            <person name="Viola R."/>
        </authorList>
    </citation>
    <scope>NUCLEOTIDE SEQUENCE</scope>
</reference>
<dbReference type="PANTHER" id="PTHR34222:SF95">
    <property type="entry name" value="RRNA 2'-O-METHYLTRANSFERASE FIBRILLARIN-LIKE ISOFORM X1"/>
    <property type="match status" value="1"/>
</dbReference>
<dbReference type="Gene3D" id="4.10.60.10">
    <property type="entry name" value="Zinc finger, CCHC-type"/>
    <property type="match status" value="1"/>
</dbReference>
<dbReference type="InterPro" id="IPR036875">
    <property type="entry name" value="Znf_CCHC_sf"/>
</dbReference>
<dbReference type="PANTHER" id="PTHR34222">
    <property type="entry name" value="GAG_PRE-INTEGRS DOMAIN-CONTAINING PROTEIN"/>
    <property type="match status" value="1"/>
</dbReference>
<accession>A5BDC6</accession>
<dbReference type="EMBL" id="AM455305">
    <property type="protein sequence ID" value="CAN65510.1"/>
    <property type="molecule type" value="Genomic_DNA"/>
</dbReference>
<dbReference type="SUPFAM" id="SSF57756">
    <property type="entry name" value="Retrovirus zinc finger-like domains"/>
    <property type="match status" value="1"/>
</dbReference>
<proteinExistence type="predicted"/>
<evidence type="ECO:0000313" key="1">
    <source>
        <dbReference type="EMBL" id="CAN65510.1"/>
    </source>
</evidence>
<sequence>MEENKNFIADIVPIVSKITEQKLNGSNHIEWSKTIKFYLRSVAKDDHLTEEQLMDYLDFLYSRKGNVSRMYDVWNAFHCPEKGAKSLTAYFMDFKKAQREQMVVMRFLSGLPSEFETTKSHILSGFDISFLQEVFSRVLRTENVSSSQHTNVLAAKGGNAENARRVNNRGGNRAFKNHGNDSSTIVCFYCHEVGHTKKNYKKLQNQNRRNQTTNVATSDIVISSDSSDKIITMTT</sequence>
<organism evidence="1">
    <name type="scientific">Vitis vinifera</name>
    <name type="common">Grape</name>
    <dbReference type="NCBI Taxonomy" id="29760"/>
    <lineage>
        <taxon>Eukaryota</taxon>
        <taxon>Viridiplantae</taxon>
        <taxon>Streptophyta</taxon>
        <taxon>Embryophyta</taxon>
        <taxon>Tracheophyta</taxon>
        <taxon>Spermatophyta</taxon>
        <taxon>Magnoliopsida</taxon>
        <taxon>eudicotyledons</taxon>
        <taxon>Gunneridae</taxon>
        <taxon>Pentapetalae</taxon>
        <taxon>rosids</taxon>
        <taxon>Vitales</taxon>
        <taxon>Vitaceae</taxon>
        <taxon>Viteae</taxon>
        <taxon>Vitis</taxon>
    </lineage>
</organism>
<gene>
    <name evidence="1" type="ORF">VITISV_019772</name>
</gene>
<protein>
    <recommendedName>
        <fullName evidence="2">Retrotransposon gag domain-containing protein</fullName>
    </recommendedName>
</protein>
<dbReference type="GO" id="GO:0003676">
    <property type="term" value="F:nucleic acid binding"/>
    <property type="evidence" value="ECO:0007669"/>
    <property type="project" value="InterPro"/>
</dbReference>
<name>A5BDC6_VITVI</name>
<evidence type="ECO:0008006" key="2">
    <source>
        <dbReference type="Google" id="ProtNLM"/>
    </source>
</evidence>